<accession>A0A916LBI3</accession>
<organism evidence="1 2">
    <name type="scientific">Mycobacterium tuberculosis</name>
    <dbReference type="NCBI Taxonomy" id="1773"/>
    <lineage>
        <taxon>Bacteria</taxon>
        <taxon>Bacillati</taxon>
        <taxon>Actinomycetota</taxon>
        <taxon>Actinomycetes</taxon>
        <taxon>Mycobacteriales</taxon>
        <taxon>Mycobacteriaceae</taxon>
        <taxon>Mycobacterium</taxon>
        <taxon>Mycobacterium tuberculosis complex</taxon>
    </lineage>
</organism>
<comment type="caution">
    <text evidence="1">The sequence shown here is derived from an EMBL/GenBank/DDBJ whole genome shotgun (WGS) entry which is preliminary data.</text>
</comment>
<dbReference type="EMBL" id="CSBK01001023">
    <property type="protein sequence ID" value="COY22696.1"/>
    <property type="molecule type" value="Genomic_DNA"/>
</dbReference>
<protein>
    <submittedName>
        <fullName evidence="1">Uncharacterized protein</fullName>
    </submittedName>
</protein>
<name>A0A916LBI3_MYCTX</name>
<proteinExistence type="predicted"/>
<sequence length="40" mass="4465">MPDWNSAILPARNWLREKSPLSLVSEAGGATWSSLIRPTR</sequence>
<reference evidence="2" key="1">
    <citation type="submission" date="2015-03" db="EMBL/GenBank/DDBJ databases">
        <authorList>
            <consortium name="Pathogen Informatics"/>
        </authorList>
    </citation>
    <scope>NUCLEOTIDE SEQUENCE [LARGE SCALE GENOMIC DNA]</scope>
    <source>
        <strain evidence="2">N09902308</strain>
    </source>
</reference>
<dbReference type="Proteomes" id="UP000039021">
    <property type="component" value="Unassembled WGS sequence"/>
</dbReference>
<dbReference type="AlphaFoldDB" id="A0A916LBI3"/>
<gene>
    <name evidence="1" type="ORF">ERS007739_02284</name>
</gene>
<evidence type="ECO:0000313" key="2">
    <source>
        <dbReference type="Proteomes" id="UP000039021"/>
    </source>
</evidence>
<evidence type="ECO:0000313" key="1">
    <source>
        <dbReference type="EMBL" id="COY22696.1"/>
    </source>
</evidence>